<keyword evidence="2" id="KW-1185">Reference proteome</keyword>
<name>A0A3M7RSJ4_BRAPC</name>
<sequence length="146" mass="17418">MNFFYLKKFFDPFEARKKGVTFLKGKISQKMHRVTRFNSFADEFKYFLIFWVLDPISHLRYSADLTRGFLILLKNMSKYDLDLKICFLKITSLDYANIFNITIIQSPDLHLTCDFYTTLKITKFTHCSTSFSYLFIMVSDILSYQK</sequence>
<dbReference type="AlphaFoldDB" id="A0A3M7RSJ4"/>
<dbReference type="EMBL" id="REGN01002736">
    <property type="protein sequence ID" value="RNA26492.1"/>
    <property type="molecule type" value="Genomic_DNA"/>
</dbReference>
<comment type="caution">
    <text evidence="1">The sequence shown here is derived from an EMBL/GenBank/DDBJ whole genome shotgun (WGS) entry which is preliminary data.</text>
</comment>
<gene>
    <name evidence="1" type="ORF">BpHYR1_052949</name>
</gene>
<evidence type="ECO:0000313" key="1">
    <source>
        <dbReference type="EMBL" id="RNA26492.1"/>
    </source>
</evidence>
<dbReference type="Proteomes" id="UP000276133">
    <property type="component" value="Unassembled WGS sequence"/>
</dbReference>
<reference evidence="1 2" key="1">
    <citation type="journal article" date="2018" name="Sci. Rep.">
        <title>Genomic signatures of local adaptation to the degree of environmental predictability in rotifers.</title>
        <authorList>
            <person name="Franch-Gras L."/>
            <person name="Hahn C."/>
            <person name="Garcia-Roger E.M."/>
            <person name="Carmona M.J."/>
            <person name="Serra M."/>
            <person name="Gomez A."/>
        </authorList>
    </citation>
    <scope>NUCLEOTIDE SEQUENCE [LARGE SCALE GENOMIC DNA]</scope>
    <source>
        <strain evidence="1">HYR1</strain>
    </source>
</reference>
<organism evidence="1 2">
    <name type="scientific">Brachionus plicatilis</name>
    <name type="common">Marine rotifer</name>
    <name type="synonym">Brachionus muelleri</name>
    <dbReference type="NCBI Taxonomy" id="10195"/>
    <lineage>
        <taxon>Eukaryota</taxon>
        <taxon>Metazoa</taxon>
        <taxon>Spiralia</taxon>
        <taxon>Gnathifera</taxon>
        <taxon>Rotifera</taxon>
        <taxon>Eurotatoria</taxon>
        <taxon>Monogononta</taxon>
        <taxon>Pseudotrocha</taxon>
        <taxon>Ploima</taxon>
        <taxon>Brachionidae</taxon>
        <taxon>Brachionus</taxon>
    </lineage>
</organism>
<proteinExistence type="predicted"/>
<protein>
    <submittedName>
        <fullName evidence="1">Uncharacterized protein</fullName>
    </submittedName>
</protein>
<accession>A0A3M7RSJ4</accession>
<evidence type="ECO:0000313" key="2">
    <source>
        <dbReference type="Proteomes" id="UP000276133"/>
    </source>
</evidence>